<feature type="transmembrane region" description="Helical" evidence="21">
    <location>
        <begin position="1029"/>
        <end position="1054"/>
    </location>
</feature>
<feature type="transmembrane region" description="Helical" evidence="21">
    <location>
        <begin position="82"/>
        <end position="103"/>
    </location>
</feature>
<dbReference type="RefSeq" id="XP_014476688.1">
    <property type="nucleotide sequence ID" value="XM_014621202.1"/>
</dbReference>
<dbReference type="GO" id="GO:0005509">
    <property type="term" value="F:calcium ion binding"/>
    <property type="evidence" value="ECO:0007669"/>
    <property type="project" value="InterPro"/>
</dbReference>
<evidence type="ECO:0000256" key="14">
    <source>
        <dbReference type="ARBA" id="ARBA00023180"/>
    </source>
</evidence>
<evidence type="ECO:0000256" key="15">
    <source>
        <dbReference type="ARBA" id="ARBA00023303"/>
    </source>
</evidence>
<dbReference type="Pfam" id="PF16905">
    <property type="entry name" value="GPHH"/>
    <property type="match status" value="1"/>
</dbReference>
<keyword evidence="5 19" id="KW-0107">Calcium channel</keyword>
<evidence type="ECO:0000256" key="13">
    <source>
        <dbReference type="ARBA" id="ARBA00023136"/>
    </source>
</evidence>
<feature type="binding site" evidence="17">
    <location>
        <position position="630"/>
    </location>
    <ligand>
        <name>Ca(2+)</name>
        <dbReference type="ChEBI" id="CHEBI:29108"/>
    </ligand>
</feature>
<evidence type="ECO:0000256" key="10">
    <source>
        <dbReference type="ARBA" id="ARBA00022882"/>
    </source>
</evidence>
<feature type="transmembrane region" description="Helical" evidence="21">
    <location>
        <begin position="848"/>
        <end position="866"/>
    </location>
</feature>
<dbReference type="GO" id="GO:0045202">
    <property type="term" value="C:synapse"/>
    <property type="evidence" value="ECO:0007669"/>
    <property type="project" value="GOC"/>
</dbReference>
<dbReference type="Gene3D" id="1.10.287.70">
    <property type="match status" value="4"/>
</dbReference>
<evidence type="ECO:0000256" key="5">
    <source>
        <dbReference type="ARBA" id="ARBA00022673"/>
    </source>
</evidence>
<sequence>MAIGRDQGGGAGGGAGKGTTSLFILSEDNRIRKATRFIIEWPPFEYAVLLTIIANCVVLALEEHLPKQDKTILAQKLEATEVYFLGIFCVEASLKILALGFILHRGSYLRNIWNIMDFFVVVTGIVTAFSQGIQLDVDLRTLRAIRVLRPLKLVSGIPSLQVVLKSIIKAMAPLLQIGLLVLFAIVIFAIIGLEFYSGTLHKTCYSIMDINKIVKEGEQPSPCNTDNKTEAPLGAHVCDANVSTCMEHWEGPNSGITSFDNIGFAMLTVFQCITMEGWTAILYWTNDALGSMYNWIYFIPLIVLGSFFMLNLVLGVLSGEFAKEREKVENRQSFLKLRRQQQLERELNCYLNWICKAEEVILAEERTTEEEKMHILEVRRRAAAKKKKLKNLGKSKSTDTEEEEGEEDQDDGFSRTSYFKSKVKKQGTCLQFWRAEKQFRFWIRNSVKSQQFYWFVIVLVFFNTVCVAVEHYDQPKWLTDFLFYAEFVFLALFMMEMFIKMYALGPRTYFESSFNRFDCIVILGSIFEVIWTALKSGSFGLSVLRALRLLRIFKVTKYWKSLRNLVISLLSSMRSIISLLFLLFLFILIFALLGMQLFGGQFNFESGTPPTNFNTFPIALLTVFQVLTGEDWNEVMYQGVESQGMAYSLYFIVLVLFGNYTLLNVFLAIAVDNLANAQELSAAEEEEQEEDKEKQIQELEKEIESLQKPGDGGAPKVEICPPSPTQNFKDGKGEKQVSEEKKQDEDDDTGPKPMLPYSSMFILSPTNPIRRAAHWVVNLRYFDFFIMIVISLSSIALAAEDPVWELAPRNKILNYFDYAFTGVFTIEMVLKIIDLGIILHPGSYLREFWNIMDAVVVICAMVSFAFDMSGSSAGQNLSTIKSLRVLRVLRPLKTIKRVPKLKAVFDCVVNSLKNVINILIVYILFQFIFAVIAVQLFNGKFFFCTDESKYTKEECNGQYFYFEEDSMLPELQQRKWQSQSFHYDNVMVAMLTLFAVQTGEGWPQVLQNSMAATYENKGPIQNFRIEMSIFYIVYFIVFPFFFVNIFVALIIITFQEQGEAELQDGEIDKNQKSCIDFTIQARPLERYMPKERNSIKYKIWRIVVSTPFEYFIMILIVLNTLLLMMKFHRQSDQYKNTLKYMNMCFTGMFTVECILKIAAFGVRNFFKDYWNIFDLITVIGSIVDALVIEFGENFINVGFLRLFRAARLIKLLRQGYTIRILLWTFVQSFKALPYVCLLIAMLFFIYAIIGMQVFGNIALDPETSITKHNNFQSFIQGLMLLFRCATGEAWPNIMLSCIKGRPCDPKADKQQDPNSCGSNIAYVYFVTFIFFCSFLMLNLFVAVIMDNFDYLTRDSSILGAHHLDEFVRIWAEYDPNATGKIHYTEMYDMLKNMDPPLGFGNKCPNRLAYKKLIRMNMPVDDDGKVNFTTTLFALIRENLSIKMRCADEMNQANDELRDTIRSIWPLQAKKILDLLIPRNEELSKNKLTVGKIYVCLLILESWKTTRFGQIESTGQNDNDLIDNDNAGQSPAAQAMELQDVVVDDSRAGSLESLTHAGERLHPHHPSAPPPRHRSRSPSIRRPSPIMHRSPSPRRHRYDHHAHYHEGPGFSDTVSNVVEIQRHTHHPHSSQYNHRHRIRDYYDHCDYYDDGPWSASTSPARSPSPVHRIDRGHYGTTSLEQRSRSPSPIGGHPHHHRRRHHPHQHSYPVLVARRGQGRQLPPTPSKPSTLQLKPTSINFPKLNASPTHGPHMGPHVPVPSGMLQHPSPPHMQPGMGHLRPLSFEQAVAMGRGGMGRMLPSPVPNGYKPQPQSKQRTPRSRHSDSDEDDWC</sequence>
<dbReference type="GO" id="GO:0098703">
    <property type="term" value="P:calcium ion import across plasma membrane"/>
    <property type="evidence" value="ECO:0007669"/>
    <property type="project" value="TreeGrafter"/>
</dbReference>
<evidence type="ECO:0000256" key="20">
    <source>
        <dbReference type="SAM" id="MobiDB-lite"/>
    </source>
</evidence>
<organism evidence="23 24">
    <name type="scientific">Dinoponera quadriceps</name>
    <name type="common">South American ant</name>
    <dbReference type="NCBI Taxonomy" id="609295"/>
    <lineage>
        <taxon>Eukaryota</taxon>
        <taxon>Metazoa</taxon>
        <taxon>Ecdysozoa</taxon>
        <taxon>Arthropoda</taxon>
        <taxon>Hexapoda</taxon>
        <taxon>Insecta</taxon>
        <taxon>Pterygota</taxon>
        <taxon>Neoptera</taxon>
        <taxon>Endopterygota</taxon>
        <taxon>Hymenoptera</taxon>
        <taxon>Apocrita</taxon>
        <taxon>Aculeata</taxon>
        <taxon>Formicoidea</taxon>
        <taxon>Formicidae</taxon>
        <taxon>Ponerinae</taxon>
        <taxon>Ponerini</taxon>
        <taxon>Dinoponera</taxon>
    </lineage>
</organism>
<comment type="subcellular location">
    <subcellularLocation>
        <location evidence="1 19">Membrane</location>
        <topology evidence="1 19">Multi-pass membrane protein</topology>
    </subcellularLocation>
</comment>
<feature type="transmembrane region" description="Helical" evidence="21">
    <location>
        <begin position="576"/>
        <end position="599"/>
    </location>
</feature>
<keyword evidence="4 19" id="KW-0109">Calcium transport</keyword>
<dbReference type="InterPro" id="IPR011992">
    <property type="entry name" value="EF-hand-dom_pair"/>
</dbReference>
<dbReference type="PANTHER" id="PTHR45628:SF7">
    <property type="entry name" value="VOLTAGE-DEPENDENT CALCIUM CHANNEL TYPE A SUBUNIT ALPHA-1"/>
    <property type="match status" value="1"/>
</dbReference>
<feature type="transmembrane region" description="Helical" evidence="21">
    <location>
        <begin position="818"/>
        <end position="839"/>
    </location>
</feature>
<protein>
    <recommendedName>
        <fullName evidence="16">Voltage-dependent calcium channel type A subunit alpha-1</fullName>
    </recommendedName>
</protein>
<feature type="domain" description="EF-hand" evidence="22">
    <location>
        <begin position="1361"/>
        <end position="1396"/>
    </location>
</feature>
<evidence type="ECO:0000256" key="18">
    <source>
        <dbReference type="PIRSR" id="PIRSR602077-3"/>
    </source>
</evidence>
<dbReference type="GO" id="GO:0016324">
    <property type="term" value="C:apical plasma membrane"/>
    <property type="evidence" value="ECO:0007669"/>
    <property type="project" value="UniProtKB-ARBA"/>
</dbReference>
<dbReference type="FunFam" id="1.20.120.350:FF:000011">
    <property type="entry name" value="Voltage-dependent N-type calcium channel subunit alpha"/>
    <property type="match status" value="1"/>
</dbReference>
<keyword evidence="6 21" id="KW-0812">Transmembrane</keyword>
<evidence type="ECO:0000256" key="19">
    <source>
        <dbReference type="RuleBase" id="RU003808"/>
    </source>
</evidence>
<keyword evidence="7 17" id="KW-0479">Metal-binding</keyword>
<reference evidence="24" key="1">
    <citation type="submission" date="2025-08" db="UniProtKB">
        <authorList>
            <consortium name="RefSeq"/>
        </authorList>
    </citation>
    <scope>IDENTIFICATION</scope>
</reference>
<feature type="binding site" evidence="17">
    <location>
        <position position="1000"/>
    </location>
    <ligand>
        <name>Ca(2+)</name>
        <dbReference type="ChEBI" id="CHEBI:29108"/>
    </ligand>
</feature>
<dbReference type="GO" id="GO:0016323">
    <property type="term" value="C:basolateral plasma membrane"/>
    <property type="evidence" value="ECO:0007669"/>
    <property type="project" value="UniProtKB-ARBA"/>
</dbReference>
<dbReference type="FunFam" id="1.10.287.70:FF:000007">
    <property type="entry name" value="Voltage-dependent L-type calcium channel subunit alpha"/>
    <property type="match status" value="1"/>
</dbReference>
<dbReference type="Gene3D" id="1.10.238.10">
    <property type="entry name" value="EF-hand"/>
    <property type="match status" value="1"/>
</dbReference>
<dbReference type="FunFam" id="1.20.120.350:FF:000013">
    <property type="entry name" value="Voltage-dependent N-type calcium channel subunit alpha"/>
    <property type="match status" value="1"/>
</dbReference>
<feature type="compositionally biased region" description="Acidic residues" evidence="20">
    <location>
        <begin position="400"/>
        <end position="411"/>
    </location>
</feature>
<feature type="region of interest" description="Disordered" evidence="20">
    <location>
        <begin position="389"/>
        <end position="413"/>
    </location>
</feature>
<dbReference type="SUPFAM" id="SSF81324">
    <property type="entry name" value="Voltage-gated potassium channels"/>
    <property type="match status" value="4"/>
</dbReference>
<dbReference type="Pfam" id="PF00520">
    <property type="entry name" value="Ion_trans"/>
    <property type="match status" value="4"/>
</dbReference>
<dbReference type="FunFam" id="1.20.120.350:FF:000001">
    <property type="entry name" value="Voltage-dependent L-type calcium channel subunit alpha"/>
    <property type="match status" value="1"/>
</dbReference>
<dbReference type="InterPro" id="IPR005821">
    <property type="entry name" value="Ion_trans_dom"/>
</dbReference>
<feature type="transmembrane region" description="Helical" evidence="21">
    <location>
        <begin position="647"/>
        <end position="671"/>
    </location>
</feature>
<dbReference type="PANTHER" id="PTHR45628">
    <property type="entry name" value="VOLTAGE-DEPENDENT CALCIUM CHANNEL TYPE A SUBUNIT ALPHA-1"/>
    <property type="match status" value="1"/>
</dbReference>
<evidence type="ECO:0000256" key="12">
    <source>
        <dbReference type="ARBA" id="ARBA00023065"/>
    </source>
</evidence>
<dbReference type="InterPro" id="IPR050599">
    <property type="entry name" value="VDCC_alpha-1_subunit"/>
</dbReference>
<dbReference type="GO" id="GO:0009581">
    <property type="term" value="P:detection of external stimulus"/>
    <property type="evidence" value="ECO:0007669"/>
    <property type="project" value="UniProtKB-ARBA"/>
</dbReference>
<dbReference type="GO" id="GO:0050906">
    <property type="term" value="P:detection of stimulus involved in sensory perception"/>
    <property type="evidence" value="ECO:0007669"/>
    <property type="project" value="UniProtKB-ARBA"/>
</dbReference>
<keyword evidence="15" id="KW-0407">Ion channel</keyword>
<dbReference type="GO" id="GO:0019722">
    <property type="term" value="P:calcium-mediated signaling"/>
    <property type="evidence" value="ECO:0007669"/>
    <property type="project" value="UniProtKB-ARBA"/>
</dbReference>
<feature type="transmembrane region" description="Helical" evidence="21">
    <location>
        <begin position="779"/>
        <end position="798"/>
    </location>
</feature>
<dbReference type="PRINTS" id="PR00167">
    <property type="entry name" value="CACHANNEL"/>
</dbReference>
<evidence type="ECO:0000256" key="6">
    <source>
        <dbReference type="ARBA" id="ARBA00022692"/>
    </source>
</evidence>
<dbReference type="OrthoDB" id="431720at2759"/>
<feature type="compositionally biased region" description="Low complexity" evidence="20">
    <location>
        <begin position="1653"/>
        <end position="1664"/>
    </location>
</feature>
<feature type="glycosylation site" description="N-linked (GlcNAc...) asparagine" evidence="18">
    <location>
        <position position="241"/>
    </location>
</feature>
<feature type="transmembrane region" description="Helical" evidence="21">
    <location>
        <begin position="262"/>
        <end position="283"/>
    </location>
</feature>
<dbReference type="Proteomes" id="UP000515204">
    <property type="component" value="Unplaced"/>
</dbReference>
<feature type="compositionally biased region" description="Polar residues" evidence="20">
    <location>
        <begin position="1725"/>
        <end position="1737"/>
    </location>
</feature>
<feature type="transmembrane region" description="Helical" evidence="21">
    <location>
        <begin position="484"/>
        <end position="505"/>
    </location>
</feature>
<name>A0A6P3XEV2_DINQU</name>
<dbReference type="InterPro" id="IPR002048">
    <property type="entry name" value="EF_hand_dom"/>
</dbReference>
<dbReference type="Gene3D" id="6.10.250.2500">
    <property type="match status" value="1"/>
</dbReference>
<proteinExistence type="inferred from homology"/>
<evidence type="ECO:0000256" key="16">
    <source>
        <dbReference type="ARBA" id="ARBA00069462"/>
    </source>
</evidence>
<feature type="region of interest" description="Disordered" evidence="20">
    <location>
        <begin position="1555"/>
        <end position="1611"/>
    </location>
</feature>
<evidence type="ECO:0000256" key="7">
    <source>
        <dbReference type="ARBA" id="ARBA00022723"/>
    </source>
</evidence>
<gene>
    <name evidence="24" type="primary">LOC106745520</name>
</gene>
<dbReference type="GO" id="GO:0007268">
    <property type="term" value="P:chemical synaptic transmission"/>
    <property type="evidence" value="ECO:0007669"/>
    <property type="project" value="TreeGrafter"/>
</dbReference>
<feature type="region of interest" description="Disordered" evidence="20">
    <location>
        <begin position="1653"/>
        <end position="1703"/>
    </location>
</feature>
<evidence type="ECO:0000313" key="24">
    <source>
        <dbReference type="RefSeq" id="XP_014476688.1"/>
    </source>
</evidence>
<dbReference type="PROSITE" id="PS50222">
    <property type="entry name" value="EF_HAND_2"/>
    <property type="match status" value="1"/>
</dbReference>
<evidence type="ECO:0000256" key="4">
    <source>
        <dbReference type="ARBA" id="ARBA00022568"/>
    </source>
</evidence>
<dbReference type="FunFam" id="1.20.120.350:FF:000043">
    <property type="entry name" value="Voltage-dependent L-type calcium channel subunit alpha"/>
    <property type="match status" value="1"/>
</dbReference>
<feature type="transmembrane region" description="Helical" evidence="21">
    <location>
        <begin position="115"/>
        <end position="135"/>
    </location>
</feature>
<feature type="compositionally biased region" description="Basic and acidic residues" evidence="20">
    <location>
        <begin position="729"/>
        <end position="744"/>
    </location>
</feature>
<feature type="transmembrane region" description="Helical" evidence="21">
    <location>
        <begin position="1321"/>
        <end position="1345"/>
    </location>
</feature>
<keyword evidence="10 19" id="KW-0851">Voltage-gated channel</keyword>
<evidence type="ECO:0000256" key="3">
    <source>
        <dbReference type="ARBA" id="ARBA00022553"/>
    </source>
</evidence>
<feature type="region of interest" description="Disordered" evidence="20">
    <location>
        <begin position="1794"/>
        <end position="1829"/>
    </location>
</feature>
<feature type="transmembrane region" description="Helical" evidence="21">
    <location>
        <begin position="452"/>
        <end position="472"/>
    </location>
</feature>
<dbReference type="FunFam" id="1.10.287.70:FF:000023">
    <property type="entry name" value="Voltage-dependent R-type calcium channel subunit alpha"/>
    <property type="match status" value="1"/>
</dbReference>
<dbReference type="GO" id="GO:0016322">
    <property type="term" value="P:neuron remodeling"/>
    <property type="evidence" value="ECO:0007669"/>
    <property type="project" value="UniProtKB-ARBA"/>
</dbReference>
<dbReference type="SUPFAM" id="SSF47473">
    <property type="entry name" value="EF-hand"/>
    <property type="match status" value="1"/>
</dbReference>
<evidence type="ECO:0000313" key="23">
    <source>
        <dbReference type="Proteomes" id="UP000515204"/>
    </source>
</evidence>
<dbReference type="GO" id="GO:0009582">
    <property type="term" value="P:detection of abiotic stimulus"/>
    <property type="evidence" value="ECO:0007669"/>
    <property type="project" value="UniProtKB-ARBA"/>
</dbReference>
<dbReference type="FunFam" id="1.10.287.70:FF:000059">
    <property type="entry name" value="Voltage-dependent N-type calcium channel subunit alpha"/>
    <property type="match status" value="1"/>
</dbReference>
<keyword evidence="8" id="KW-0677">Repeat</keyword>
<feature type="transmembrane region" description="Helical" evidence="21">
    <location>
        <begin position="174"/>
        <end position="196"/>
    </location>
</feature>
<dbReference type="InterPro" id="IPR014873">
    <property type="entry name" value="VDCC_a1su_IQ"/>
</dbReference>
<keyword evidence="23" id="KW-1185">Reference proteome</keyword>
<feature type="region of interest" description="Disordered" evidence="20">
    <location>
        <begin position="1715"/>
        <end position="1752"/>
    </location>
</feature>
<dbReference type="GO" id="GO:0042045">
    <property type="term" value="P:epithelial fluid transport"/>
    <property type="evidence" value="ECO:0007669"/>
    <property type="project" value="UniProtKB-ARBA"/>
</dbReference>
<feature type="transmembrane region" description="Helical" evidence="21">
    <location>
        <begin position="295"/>
        <end position="317"/>
    </location>
</feature>
<feature type="transmembrane region" description="Helical" evidence="21">
    <location>
        <begin position="1140"/>
        <end position="1163"/>
    </location>
</feature>
<feature type="compositionally biased region" description="Low complexity" evidence="20">
    <location>
        <begin position="1576"/>
        <end position="1589"/>
    </location>
</feature>
<feature type="transmembrane region" description="Helical" evidence="21">
    <location>
        <begin position="44"/>
        <end position="61"/>
    </location>
</feature>
<dbReference type="GO" id="GO:0008331">
    <property type="term" value="F:high voltage-gated calcium channel activity"/>
    <property type="evidence" value="ECO:0007669"/>
    <property type="project" value="TreeGrafter"/>
</dbReference>
<dbReference type="FunFam" id="1.10.238.10:FF:000063">
    <property type="entry name" value="Voltage-dependent N-type calcium channel subunit alpha"/>
    <property type="match status" value="1"/>
</dbReference>
<dbReference type="Pfam" id="PF08763">
    <property type="entry name" value="Ca_chan_IQ"/>
    <property type="match status" value="1"/>
</dbReference>
<evidence type="ECO:0000256" key="11">
    <source>
        <dbReference type="ARBA" id="ARBA00022989"/>
    </source>
</evidence>
<accession>A0A6P3XEV2</accession>
<dbReference type="InterPro" id="IPR031649">
    <property type="entry name" value="GPHH_dom"/>
</dbReference>
<feature type="region of interest" description="Disordered" evidence="20">
    <location>
        <begin position="706"/>
        <end position="752"/>
    </location>
</feature>
<keyword evidence="2" id="KW-0813">Transport</keyword>
<dbReference type="CTD" id="12285"/>
<dbReference type="Gene3D" id="1.20.120.350">
    <property type="entry name" value="Voltage-gated potassium channels. Chain C"/>
    <property type="match status" value="4"/>
</dbReference>
<dbReference type="GO" id="GO:0005891">
    <property type="term" value="C:voltage-gated calcium channel complex"/>
    <property type="evidence" value="ECO:0007669"/>
    <property type="project" value="InterPro"/>
</dbReference>
<keyword evidence="9 17" id="KW-0106">Calcium</keyword>
<feature type="transmembrane region" description="Helical" evidence="21">
    <location>
        <begin position="1232"/>
        <end position="1259"/>
    </location>
</feature>
<keyword evidence="14 18" id="KW-0325">Glycoprotein</keyword>
<evidence type="ECO:0000259" key="22">
    <source>
        <dbReference type="PROSITE" id="PS50222"/>
    </source>
</evidence>
<dbReference type="GeneID" id="106745520"/>
<keyword evidence="12" id="KW-0406">Ion transport</keyword>
<feature type="compositionally biased region" description="Basic residues" evidence="20">
    <location>
        <begin position="1691"/>
        <end position="1703"/>
    </location>
</feature>
<feature type="transmembrane region" description="Helical" evidence="21">
    <location>
        <begin position="1110"/>
        <end position="1128"/>
    </location>
</feature>
<evidence type="ECO:0000256" key="21">
    <source>
        <dbReference type="SAM" id="Phobius"/>
    </source>
</evidence>
<keyword evidence="11 21" id="KW-1133">Transmembrane helix</keyword>
<evidence type="ECO:0000256" key="8">
    <source>
        <dbReference type="ARBA" id="ARBA00022737"/>
    </source>
</evidence>
<evidence type="ECO:0000256" key="17">
    <source>
        <dbReference type="PIRSR" id="PIRSR602077-1"/>
    </source>
</evidence>
<dbReference type="InterPro" id="IPR027359">
    <property type="entry name" value="Volt_channel_dom_sf"/>
</dbReference>
<evidence type="ECO:0000256" key="9">
    <source>
        <dbReference type="ARBA" id="ARBA00022837"/>
    </source>
</evidence>
<comment type="similarity">
    <text evidence="19">Belongs to the calcium channel alpha-1 subunit (TC 1.A.1.11) family.</text>
</comment>
<evidence type="ECO:0000256" key="1">
    <source>
        <dbReference type="ARBA" id="ARBA00004141"/>
    </source>
</evidence>
<feature type="binding site" evidence="17">
    <location>
        <position position="276"/>
    </location>
    <ligand>
        <name>Ca(2+)</name>
        <dbReference type="ChEBI" id="CHEBI:29108"/>
    </ligand>
</feature>
<dbReference type="InterPro" id="IPR002077">
    <property type="entry name" value="VDCCAlpha1"/>
</dbReference>
<evidence type="ECO:0000256" key="2">
    <source>
        <dbReference type="ARBA" id="ARBA00022448"/>
    </source>
</evidence>
<keyword evidence="3" id="KW-0597">Phosphoprotein</keyword>
<feature type="transmembrane region" description="Helical" evidence="21">
    <location>
        <begin position="915"/>
        <end position="937"/>
    </location>
</feature>
<feature type="compositionally biased region" description="Basic residues" evidence="20">
    <location>
        <begin position="1590"/>
        <end position="1602"/>
    </location>
</feature>
<dbReference type="SMART" id="SM01062">
    <property type="entry name" value="Ca_chan_IQ"/>
    <property type="match status" value="1"/>
</dbReference>
<keyword evidence="13 21" id="KW-0472">Membrane</keyword>